<proteinExistence type="predicted"/>
<gene>
    <name evidence="3" type="ORF">SAMN05216259_1228</name>
</gene>
<dbReference type="EMBL" id="FNIE01000022">
    <property type="protein sequence ID" value="SDP28522.1"/>
    <property type="molecule type" value="Genomic_DNA"/>
</dbReference>
<feature type="domain" description="DUF4253" evidence="2">
    <location>
        <begin position="184"/>
        <end position="290"/>
    </location>
</feature>
<dbReference type="Pfam" id="PF14062">
    <property type="entry name" value="DUF4253"/>
    <property type="match status" value="1"/>
</dbReference>
<dbReference type="Proteomes" id="UP000199341">
    <property type="component" value="Unassembled WGS sequence"/>
</dbReference>
<evidence type="ECO:0000313" key="4">
    <source>
        <dbReference type="Proteomes" id="UP000199341"/>
    </source>
</evidence>
<evidence type="ECO:0000256" key="1">
    <source>
        <dbReference type="SAM" id="MobiDB-lite"/>
    </source>
</evidence>
<feature type="region of interest" description="Disordered" evidence="1">
    <location>
        <begin position="19"/>
        <end position="43"/>
    </location>
</feature>
<evidence type="ECO:0000259" key="2">
    <source>
        <dbReference type="Pfam" id="PF14062"/>
    </source>
</evidence>
<evidence type="ECO:0000313" key="3">
    <source>
        <dbReference type="EMBL" id="SDP28522.1"/>
    </source>
</evidence>
<dbReference type="InterPro" id="IPR025349">
    <property type="entry name" value="DUF4253"/>
</dbReference>
<dbReference type="STRING" id="310781.SAMN05216259_1228"/>
<dbReference type="AlphaFoldDB" id="A0A1H0RFX4"/>
<reference evidence="3 4" key="1">
    <citation type="submission" date="2016-10" db="EMBL/GenBank/DDBJ databases">
        <authorList>
            <person name="de Groot N.N."/>
        </authorList>
    </citation>
    <scope>NUCLEOTIDE SEQUENCE [LARGE SCALE GENOMIC DNA]</scope>
    <source>
        <strain evidence="3 4">CGMCC 4.2022</strain>
    </source>
</reference>
<accession>A0A1H0RFX4</accession>
<sequence length="290" mass="31451">MPPATVRAMTADATSATLLHLPPYLPPGRLRGRPDDVDSPTDQARPALMWTSDAPCPDAGALWQRLNRDRTATGLRPLLLQYEEPEVNGPDSAGSPPVEADMYLRGEWDEYRTLRARWAAEPPEPPSFPDDGFDYSQLALDYDTAPPFETWPGLAPVGAPVNDPDTCAEAAAARAATEHRLTHLGLVPAARSADIPEAIGWAGANNHMTPGELSAVLRSWESRFGIRVVGLGHATLVVSVAARPSTPQQAEHLALEHYLACPDNVEQGMVSFADYAQGLLTADAWSFWWD</sequence>
<keyword evidence="4" id="KW-1185">Reference proteome</keyword>
<protein>
    <recommendedName>
        <fullName evidence="2">DUF4253 domain-containing protein</fullName>
    </recommendedName>
</protein>
<organism evidence="3 4">
    <name type="scientific">Actinacidiphila guanduensis</name>
    <dbReference type="NCBI Taxonomy" id="310781"/>
    <lineage>
        <taxon>Bacteria</taxon>
        <taxon>Bacillati</taxon>
        <taxon>Actinomycetota</taxon>
        <taxon>Actinomycetes</taxon>
        <taxon>Kitasatosporales</taxon>
        <taxon>Streptomycetaceae</taxon>
        <taxon>Actinacidiphila</taxon>
    </lineage>
</organism>
<name>A0A1H0RFX4_9ACTN</name>